<keyword evidence="2" id="KW-1185">Reference proteome</keyword>
<dbReference type="Proteomes" id="UP000316256">
    <property type="component" value="Unassembled WGS sequence"/>
</dbReference>
<accession>A0A541B8B4</accession>
<comment type="caution">
    <text evidence="1">The sequence shown here is derived from an EMBL/GenBank/DDBJ whole genome shotgun (WGS) entry which is preliminary data.</text>
</comment>
<evidence type="ECO:0008006" key="3">
    <source>
        <dbReference type="Google" id="ProtNLM"/>
    </source>
</evidence>
<protein>
    <recommendedName>
        <fullName evidence="3">AbiEi antitoxin C-terminal domain-containing protein</fullName>
    </recommendedName>
</protein>
<organism evidence="1 2">
    <name type="scientific">Rhodococcus spelaei</name>
    <dbReference type="NCBI Taxonomy" id="2546320"/>
    <lineage>
        <taxon>Bacteria</taxon>
        <taxon>Bacillati</taxon>
        <taxon>Actinomycetota</taxon>
        <taxon>Actinomycetes</taxon>
        <taxon>Mycobacteriales</taxon>
        <taxon>Nocardiaceae</taxon>
        <taxon>Rhodococcus</taxon>
    </lineage>
</organism>
<dbReference type="OrthoDB" id="4474765at2"/>
<dbReference type="EMBL" id="VIGH01000005">
    <property type="protein sequence ID" value="TQF68556.1"/>
    <property type="molecule type" value="Genomic_DNA"/>
</dbReference>
<sequence>MDGPDRREKDLCERAWTQDGFFTAEQAMALGFTGEDVVAAVAAGTWAQPEPGLFRLAQWRTTDLEDVARCCVRLDNAVVSHQSAAELHGLGHLHPRFLHVTTTASETTRLDRVAVHHSAMPPGDCEHTGAFRITTPMRTVFDLADGGVSQWVLDEVVGDALAIGRIDRDALGSAAVGRSERVERRVTKALSAWE</sequence>
<dbReference type="AlphaFoldDB" id="A0A541B8B4"/>
<evidence type="ECO:0000313" key="1">
    <source>
        <dbReference type="EMBL" id="TQF68556.1"/>
    </source>
</evidence>
<dbReference type="RefSeq" id="WP_142099627.1">
    <property type="nucleotide sequence ID" value="NZ_VIGH01000005.1"/>
</dbReference>
<evidence type="ECO:0000313" key="2">
    <source>
        <dbReference type="Proteomes" id="UP000316256"/>
    </source>
</evidence>
<proteinExistence type="predicted"/>
<name>A0A541B8B4_9NOCA</name>
<reference evidence="1 2" key="1">
    <citation type="submission" date="2019-06" db="EMBL/GenBank/DDBJ databases">
        <title>Rhodococcus spaelei sp. nov., isolated from a cave.</title>
        <authorList>
            <person name="Lee S.D."/>
        </authorList>
    </citation>
    <scope>NUCLEOTIDE SEQUENCE [LARGE SCALE GENOMIC DNA]</scope>
    <source>
        <strain evidence="1 2">C9-5</strain>
    </source>
</reference>
<gene>
    <name evidence="1" type="ORF">FK531_12070</name>
</gene>